<dbReference type="RefSeq" id="WP_146939423.1">
    <property type="nucleotide sequence ID" value="NZ_BJYJ01000001.1"/>
</dbReference>
<dbReference type="OrthoDB" id="947434at2"/>
<organism evidence="3 4">
    <name type="scientific">Chryseobacterium hagamense</name>
    <dbReference type="NCBI Taxonomy" id="395935"/>
    <lineage>
        <taxon>Bacteria</taxon>
        <taxon>Pseudomonadati</taxon>
        <taxon>Bacteroidota</taxon>
        <taxon>Flavobacteriia</taxon>
        <taxon>Flavobacteriales</taxon>
        <taxon>Weeksellaceae</taxon>
        <taxon>Chryseobacterium group</taxon>
        <taxon>Chryseobacterium</taxon>
    </lineage>
</organism>
<feature type="chain" id="PRO_5021910873" description="Outer membrane protein beta-barrel domain-containing protein" evidence="1">
    <location>
        <begin position="19"/>
        <end position="230"/>
    </location>
</feature>
<dbReference type="InterPro" id="IPR025665">
    <property type="entry name" value="Beta-barrel_OMP_2"/>
</dbReference>
<evidence type="ECO:0000256" key="1">
    <source>
        <dbReference type="SAM" id="SignalP"/>
    </source>
</evidence>
<dbReference type="Proteomes" id="UP000321863">
    <property type="component" value="Unassembled WGS sequence"/>
</dbReference>
<accession>A0A511YH66</accession>
<gene>
    <name evidence="3" type="ORF">CHA01nite_02690</name>
</gene>
<proteinExistence type="predicted"/>
<dbReference type="Gene3D" id="2.40.160.20">
    <property type="match status" value="1"/>
</dbReference>
<keyword evidence="4" id="KW-1185">Reference proteome</keyword>
<protein>
    <recommendedName>
        <fullName evidence="2">Outer membrane protein beta-barrel domain-containing protein</fullName>
    </recommendedName>
</protein>
<reference evidence="3 4" key="1">
    <citation type="submission" date="2019-07" db="EMBL/GenBank/DDBJ databases">
        <title>Whole genome shotgun sequence of Chryseobacterium hagamense NBRC 105253.</title>
        <authorList>
            <person name="Hosoyama A."/>
            <person name="Uohara A."/>
            <person name="Ohji S."/>
            <person name="Ichikawa N."/>
        </authorList>
    </citation>
    <scope>NUCLEOTIDE SEQUENCE [LARGE SCALE GENOMIC DNA]</scope>
    <source>
        <strain evidence="3 4">NBRC 105253</strain>
    </source>
</reference>
<name>A0A511YH66_9FLAO</name>
<keyword evidence="1" id="KW-0732">Signal</keyword>
<feature type="signal peptide" evidence="1">
    <location>
        <begin position="1"/>
        <end position="18"/>
    </location>
</feature>
<evidence type="ECO:0000313" key="4">
    <source>
        <dbReference type="Proteomes" id="UP000321863"/>
    </source>
</evidence>
<evidence type="ECO:0000259" key="2">
    <source>
        <dbReference type="Pfam" id="PF13568"/>
    </source>
</evidence>
<dbReference type="EMBL" id="BJYJ01000001">
    <property type="protein sequence ID" value="GEN74529.1"/>
    <property type="molecule type" value="Genomic_DNA"/>
</dbReference>
<dbReference type="InterPro" id="IPR011250">
    <property type="entry name" value="OMP/PagP_B-barrel"/>
</dbReference>
<dbReference type="SUPFAM" id="SSF56925">
    <property type="entry name" value="OMPA-like"/>
    <property type="match status" value="1"/>
</dbReference>
<sequence>MKKLILGMALAAGSMAFAQTTTGMSSSASPVQFGIKAGMNVASLSKDASLQDQKSKIGFNAGLFANIPLAASFSVQPEVLYSQYGAKVESVNEYTVLGTTTRDVESYSTHLDYITVPVMFQYKFVPNFYVEAGPEFGFNVTAKNKGDRTVTTTNGSSSSVANSSYTEDIDKDNLNTFNFGLGLGAGYYFTDNFGITARYVAGLTDVIKNRPNGSDAIRNNVFQVGLAFKF</sequence>
<evidence type="ECO:0000313" key="3">
    <source>
        <dbReference type="EMBL" id="GEN74529.1"/>
    </source>
</evidence>
<feature type="domain" description="Outer membrane protein beta-barrel" evidence="2">
    <location>
        <begin position="17"/>
        <end position="207"/>
    </location>
</feature>
<comment type="caution">
    <text evidence="3">The sequence shown here is derived from an EMBL/GenBank/DDBJ whole genome shotgun (WGS) entry which is preliminary data.</text>
</comment>
<dbReference type="Pfam" id="PF13568">
    <property type="entry name" value="OMP_b-brl_2"/>
    <property type="match status" value="1"/>
</dbReference>
<dbReference type="AlphaFoldDB" id="A0A511YH66"/>